<organism evidence="1 2">
    <name type="scientific">Entotheonella factor</name>
    <dbReference type="NCBI Taxonomy" id="1429438"/>
    <lineage>
        <taxon>Bacteria</taxon>
        <taxon>Pseudomonadati</taxon>
        <taxon>Nitrospinota/Tectimicrobiota group</taxon>
        <taxon>Candidatus Tectimicrobiota</taxon>
        <taxon>Candidatus Entotheonellia</taxon>
        <taxon>Candidatus Entotheonellales</taxon>
        <taxon>Candidatus Entotheonellaceae</taxon>
        <taxon>Candidatus Entotheonella</taxon>
    </lineage>
</organism>
<name>W4LRU4_ENTF1</name>
<sequence length="76" mass="8555">MPTVLATCLYTVATRVGANRIVRGGRFHHPFGKPELPAAEEYAWRRKFVDRIVTALCTPVQQPTVFDVEEETLVTP</sequence>
<protein>
    <submittedName>
        <fullName evidence="1">Uncharacterized protein</fullName>
    </submittedName>
</protein>
<evidence type="ECO:0000313" key="2">
    <source>
        <dbReference type="Proteomes" id="UP000019141"/>
    </source>
</evidence>
<dbReference type="HOGENOM" id="CLU_2631575_0_0_7"/>
<comment type="caution">
    <text evidence="1">The sequence shown here is derived from an EMBL/GenBank/DDBJ whole genome shotgun (WGS) entry which is preliminary data.</text>
</comment>
<evidence type="ECO:0000313" key="1">
    <source>
        <dbReference type="EMBL" id="ETX00610.1"/>
    </source>
</evidence>
<gene>
    <name evidence="1" type="ORF">ETSY1_10560</name>
</gene>
<dbReference type="AlphaFoldDB" id="W4LRU4"/>
<proteinExistence type="predicted"/>
<accession>W4LRU4</accession>
<dbReference type="EMBL" id="AZHW01000321">
    <property type="protein sequence ID" value="ETX00610.1"/>
    <property type="molecule type" value="Genomic_DNA"/>
</dbReference>
<keyword evidence="2" id="KW-1185">Reference proteome</keyword>
<dbReference type="Proteomes" id="UP000019141">
    <property type="component" value="Unassembled WGS sequence"/>
</dbReference>
<reference evidence="1 2" key="1">
    <citation type="journal article" date="2014" name="Nature">
        <title>An environmental bacterial taxon with a large and distinct metabolic repertoire.</title>
        <authorList>
            <person name="Wilson M.C."/>
            <person name="Mori T."/>
            <person name="Ruckert C."/>
            <person name="Uria A.R."/>
            <person name="Helf M.J."/>
            <person name="Takada K."/>
            <person name="Gernert C."/>
            <person name="Steffens U.A."/>
            <person name="Heycke N."/>
            <person name="Schmitt S."/>
            <person name="Rinke C."/>
            <person name="Helfrich E.J."/>
            <person name="Brachmann A.O."/>
            <person name="Gurgui C."/>
            <person name="Wakimoto T."/>
            <person name="Kracht M."/>
            <person name="Crusemann M."/>
            <person name="Hentschel U."/>
            <person name="Abe I."/>
            <person name="Matsunaga S."/>
            <person name="Kalinowski J."/>
            <person name="Takeyama H."/>
            <person name="Piel J."/>
        </authorList>
    </citation>
    <scope>NUCLEOTIDE SEQUENCE [LARGE SCALE GENOMIC DNA]</scope>
    <source>
        <strain evidence="2">TSY1</strain>
    </source>
</reference>